<organism evidence="2 3">
    <name type="scientific">Gulosibacter molinativorax</name>
    <dbReference type="NCBI Taxonomy" id="256821"/>
    <lineage>
        <taxon>Bacteria</taxon>
        <taxon>Bacillati</taxon>
        <taxon>Actinomycetota</taxon>
        <taxon>Actinomycetes</taxon>
        <taxon>Micrococcales</taxon>
        <taxon>Microbacteriaceae</taxon>
        <taxon>Gulosibacter</taxon>
    </lineage>
</organism>
<accession>A0ABT7C533</accession>
<feature type="transmembrane region" description="Helical" evidence="1">
    <location>
        <begin position="138"/>
        <end position="157"/>
    </location>
</feature>
<gene>
    <name evidence="2" type="ORF">C7K25_00145</name>
</gene>
<sequence>MPSLPSRLLRGLIDLIRGALIGIVEIIPGVSGGTIALIVGVYERLIDSASELVRGIVHLVIDPLRARGHAKSREHFGQVAWPLLIPLGIGMIAGLIAAAAVVAPIVEHHPVQSRAFFAGMILIALWVPARMVGGRWTWREWALAVPSAALAFWFTGLPTGNVAEPSALLVALSGALAVCALAIPGLSGSFILLVMGLYESTLAAVNSRDVGYLATFIVGMAIGFALFVRVLQWLLRHHHRVSLAIMTGLMAGSMRALWPWQDENGDALAPGSDIDVTVLWFAIGVIVVAATLVAESWLVRRRLAGGVDVLDD</sequence>
<evidence type="ECO:0000256" key="1">
    <source>
        <dbReference type="SAM" id="Phobius"/>
    </source>
</evidence>
<evidence type="ECO:0000313" key="2">
    <source>
        <dbReference type="EMBL" id="MDJ1369796.1"/>
    </source>
</evidence>
<keyword evidence="1" id="KW-0812">Transmembrane</keyword>
<dbReference type="RefSeq" id="WP_035731302.1">
    <property type="nucleotide sequence ID" value="NZ_CP028426.1"/>
</dbReference>
<dbReference type="Pfam" id="PF04018">
    <property type="entry name" value="VCA0040-like"/>
    <property type="match status" value="1"/>
</dbReference>
<feature type="transmembrane region" description="Helical" evidence="1">
    <location>
        <begin position="115"/>
        <end position="132"/>
    </location>
</feature>
<keyword evidence="3" id="KW-1185">Reference proteome</keyword>
<proteinExistence type="predicted"/>
<dbReference type="PANTHER" id="PTHR37308:SF1">
    <property type="entry name" value="POLYPRENYL-PHOSPHATE TRANSPORTER"/>
    <property type="match status" value="1"/>
</dbReference>
<keyword evidence="1" id="KW-1133">Transmembrane helix</keyword>
<feature type="transmembrane region" description="Helical" evidence="1">
    <location>
        <begin position="20"/>
        <end position="42"/>
    </location>
</feature>
<dbReference type="InterPro" id="IPR007163">
    <property type="entry name" value="VCA0040-like"/>
</dbReference>
<keyword evidence="1" id="KW-0472">Membrane</keyword>
<name>A0ABT7C533_9MICO</name>
<feature type="transmembrane region" description="Helical" evidence="1">
    <location>
        <begin position="79"/>
        <end position="103"/>
    </location>
</feature>
<protein>
    <submittedName>
        <fullName evidence="2">DUF368 domain-containing protein</fullName>
    </submittedName>
</protein>
<dbReference type="EMBL" id="PXVD01000001">
    <property type="protein sequence ID" value="MDJ1369796.1"/>
    <property type="molecule type" value="Genomic_DNA"/>
</dbReference>
<dbReference type="Proteomes" id="UP001170379">
    <property type="component" value="Unassembled WGS sequence"/>
</dbReference>
<dbReference type="PANTHER" id="PTHR37308">
    <property type="entry name" value="INTEGRAL MEMBRANE PROTEIN"/>
    <property type="match status" value="1"/>
</dbReference>
<comment type="caution">
    <text evidence="2">The sequence shown here is derived from an EMBL/GenBank/DDBJ whole genome shotgun (WGS) entry which is preliminary data.</text>
</comment>
<feature type="transmembrane region" description="Helical" evidence="1">
    <location>
        <begin position="278"/>
        <end position="299"/>
    </location>
</feature>
<feature type="transmembrane region" description="Helical" evidence="1">
    <location>
        <begin position="169"/>
        <end position="198"/>
    </location>
</feature>
<reference evidence="2" key="2">
    <citation type="journal article" date="2022" name="Sci. Rep.">
        <title>In silico prediction of the enzymes involved in the degradation of the herbicide molinate by Gulosibacter molinativorax ON4T.</title>
        <authorList>
            <person name="Lopes A.R."/>
            <person name="Bunin E."/>
            <person name="Viana A.T."/>
            <person name="Froufe H."/>
            <person name="Munoz-Merida A."/>
            <person name="Pinho D."/>
            <person name="Figueiredo J."/>
            <person name="Barroso C."/>
            <person name="Vaz-Moreira I."/>
            <person name="Bellanger X."/>
            <person name="Egas C."/>
            <person name="Nunes O.C."/>
        </authorList>
    </citation>
    <scope>NUCLEOTIDE SEQUENCE</scope>
    <source>
        <strain evidence="2">ON4</strain>
    </source>
</reference>
<reference evidence="2" key="1">
    <citation type="submission" date="2018-03" db="EMBL/GenBank/DDBJ databases">
        <authorList>
            <person name="Nunes O.C."/>
            <person name="Lopes A.R."/>
            <person name="Froufe H."/>
            <person name="Munoz-Merida A."/>
            <person name="Barroso C."/>
            <person name="Egas C."/>
        </authorList>
    </citation>
    <scope>NUCLEOTIDE SEQUENCE</scope>
    <source>
        <strain evidence="2">ON4</strain>
    </source>
</reference>
<feature type="transmembrane region" description="Helical" evidence="1">
    <location>
        <begin position="210"/>
        <end position="228"/>
    </location>
</feature>
<evidence type="ECO:0000313" key="3">
    <source>
        <dbReference type="Proteomes" id="UP001170379"/>
    </source>
</evidence>